<accession>A0A1Q4HBD3</accession>
<gene>
    <name evidence="2" type="ORF">BV510_09075</name>
    <name evidence="3" type="ORF">CRI78_18440</name>
</gene>
<organism evidence="2 4">
    <name type="scientific">Mycolicibacterium diernhoferi</name>
    <dbReference type="NCBI Taxonomy" id="1801"/>
    <lineage>
        <taxon>Bacteria</taxon>
        <taxon>Bacillati</taxon>
        <taxon>Actinomycetota</taxon>
        <taxon>Actinomycetes</taxon>
        <taxon>Mycobacteriales</taxon>
        <taxon>Mycobacteriaceae</taxon>
        <taxon>Mycolicibacterium</taxon>
    </lineage>
</organism>
<feature type="region of interest" description="Disordered" evidence="1">
    <location>
        <begin position="31"/>
        <end position="85"/>
    </location>
</feature>
<sequence>MDRPVIRAGVAAATGLVALGLLTGCGRTTEGTVAQTTEPGPPLSSAPSRPGSPGLPTFPGLPEITIPNFPMPGQQPDVPDVPAPPNALTMKCTEFNKLDAATKKAVVNAILEGEQSILGPENVDIARSLAEAVCQFLTGATVREVLLGGPVP</sequence>
<evidence type="ECO:0000313" key="4">
    <source>
        <dbReference type="Proteomes" id="UP000191039"/>
    </source>
</evidence>
<dbReference type="Proteomes" id="UP000220340">
    <property type="component" value="Unassembled WGS sequence"/>
</dbReference>
<keyword evidence="5" id="KW-1185">Reference proteome</keyword>
<dbReference type="STRING" id="1801.BRW64_16205"/>
<dbReference type="OrthoDB" id="4733675at2"/>
<evidence type="ECO:0000313" key="2">
    <source>
        <dbReference type="EMBL" id="OPE54668.1"/>
    </source>
</evidence>
<reference evidence="3 5" key="2">
    <citation type="submission" date="2017-10" db="EMBL/GenBank/DDBJ databases">
        <title>The new phylogeny of genus Mycobacterium.</title>
        <authorList>
            <person name="Tortoli E."/>
            <person name="Trovato A."/>
            <person name="Cirillo D.M."/>
        </authorList>
    </citation>
    <scope>NUCLEOTIDE SEQUENCE [LARGE SCALE GENOMIC DNA]</scope>
    <source>
        <strain evidence="3 5">IP141170001</strain>
    </source>
</reference>
<evidence type="ECO:0000256" key="1">
    <source>
        <dbReference type="SAM" id="MobiDB-lite"/>
    </source>
</evidence>
<reference evidence="2 4" key="1">
    <citation type="submission" date="2016-09" db="EMBL/GenBank/DDBJ databases">
        <title>genome sequences of unsequenced Mycobacteria.</title>
        <authorList>
            <person name="Greninger A.L."/>
            <person name="Jerome K.R."/>
            <person name="Mcnair B."/>
            <person name="Wallis C."/>
            <person name="Fang F."/>
        </authorList>
    </citation>
    <scope>NUCLEOTIDE SEQUENCE [LARGE SCALE GENOMIC DNA]</scope>
    <source>
        <strain evidence="2 4">BM1</strain>
    </source>
</reference>
<dbReference type="EMBL" id="MIJD01000071">
    <property type="protein sequence ID" value="OPE54668.1"/>
    <property type="molecule type" value="Genomic_DNA"/>
</dbReference>
<dbReference type="AlphaFoldDB" id="A0A1Q4HBD3"/>
<dbReference type="Proteomes" id="UP000191039">
    <property type="component" value="Unassembled WGS sequence"/>
</dbReference>
<dbReference type="EMBL" id="PDCR01000024">
    <property type="protein sequence ID" value="PEG52979.1"/>
    <property type="molecule type" value="Genomic_DNA"/>
</dbReference>
<evidence type="ECO:0000313" key="3">
    <source>
        <dbReference type="EMBL" id="PEG52979.1"/>
    </source>
</evidence>
<proteinExistence type="predicted"/>
<dbReference type="PROSITE" id="PS51257">
    <property type="entry name" value="PROKAR_LIPOPROTEIN"/>
    <property type="match status" value="1"/>
</dbReference>
<name>A0A1Q4HBD3_9MYCO</name>
<comment type="caution">
    <text evidence="2">The sequence shown here is derived from an EMBL/GenBank/DDBJ whole genome shotgun (WGS) entry which is preliminary data.</text>
</comment>
<protein>
    <submittedName>
        <fullName evidence="2">Uncharacterized protein</fullName>
    </submittedName>
</protein>
<dbReference type="RefSeq" id="WP_073857282.1">
    <property type="nucleotide sequence ID" value="NZ_BAAATC010000021.1"/>
</dbReference>
<evidence type="ECO:0000313" key="5">
    <source>
        <dbReference type="Proteomes" id="UP000220340"/>
    </source>
</evidence>